<dbReference type="FunFam" id="3.40.50.720:FF:000084">
    <property type="entry name" value="Short-chain dehydrogenase reductase"/>
    <property type="match status" value="2"/>
</dbReference>
<dbReference type="EMBL" id="QICN01000001">
    <property type="protein sequence ID" value="PXV71266.1"/>
    <property type="molecule type" value="Genomic_DNA"/>
</dbReference>
<dbReference type="PRINTS" id="PR00080">
    <property type="entry name" value="SDRFAMILY"/>
</dbReference>
<dbReference type="SUPFAM" id="SSF51735">
    <property type="entry name" value="NAD(P)-binding Rossmann-fold domains"/>
    <property type="match status" value="2"/>
</dbReference>
<dbReference type="InterPro" id="IPR057326">
    <property type="entry name" value="KR_dom"/>
</dbReference>
<evidence type="ECO:0000256" key="1">
    <source>
        <dbReference type="ARBA" id="ARBA00006484"/>
    </source>
</evidence>
<dbReference type="PANTHER" id="PTHR45024">
    <property type="entry name" value="DEHYDROGENASES, SHORT CHAIN"/>
    <property type="match status" value="1"/>
</dbReference>
<dbReference type="Proteomes" id="UP000248330">
    <property type="component" value="Unassembled WGS sequence"/>
</dbReference>
<feature type="compositionally biased region" description="Polar residues" evidence="3">
    <location>
        <begin position="616"/>
        <end position="628"/>
    </location>
</feature>
<dbReference type="GO" id="GO:0016491">
    <property type="term" value="F:oxidoreductase activity"/>
    <property type="evidence" value="ECO:0007669"/>
    <property type="project" value="UniProtKB-KW"/>
</dbReference>
<feature type="region of interest" description="Disordered" evidence="3">
    <location>
        <begin position="612"/>
        <end position="633"/>
    </location>
</feature>
<evidence type="ECO:0000259" key="4">
    <source>
        <dbReference type="SMART" id="SM00822"/>
    </source>
</evidence>
<comment type="caution">
    <text evidence="5">The sequence shown here is derived from an EMBL/GenBank/DDBJ whole genome shotgun (WGS) entry which is preliminary data.</text>
</comment>
<keyword evidence="2" id="KW-0560">Oxidoreductase</keyword>
<reference evidence="5 6" key="1">
    <citation type="submission" date="2018-04" db="EMBL/GenBank/DDBJ databases">
        <title>Genomic Encyclopedia of Type Strains, Phase IV (KMG-IV): sequencing the most valuable type-strain genomes for metagenomic binning, comparative biology and taxonomic classification.</title>
        <authorList>
            <person name="Goeker M."/>
        </authorList>
    </citation>
    <scope>NUCLEOTIDE SEQUENCE [LARGE SCALE GENOMIC DNA]</scope>
    <source>
        <strain evidence="5 6">DSM 104150</strain>
    </source>
</reference>
<gene>
    <name evidence="5" type="ORF">C8D93_101311</name>
</gene>
<dbReference type="InterPro" id="IPR020904">
    <property type="entry name" value="Sc_DH/Rdtase_CS"/>
</dbReference>
<organism evidence="5 6">
    <name type="scientific">Sinimarinibacterium flocculans</name>
    <dbReference type="NCBI Taxonomy" id="985250"/>
    <lineage>
        <taxon>Bacteria</taxon>
        <taxon>Pseudomonadati</taxon>
        <taxon>Pseudomonadota</taxon>
        <taxon>Gammaproteobacteria</taxon>
        <taxon>Nevskiales</taxon>
        <taxon>Nevskiaceae</taxon>
        <taxon>Sinimarinibacterium</taxon>
    </lineage>
</organism>
<evidence type="ECO:0000256" key="3">
    <source>
        <dbReference type="SAM" id="MobiDB-lite"/>
    </source>
</evidence>
<keyword evidence="6" id="KW-1185">Reference proteome</keyword>
<dbReference type="PRINTS" id="PR00081">
    <property type="entry name" value="GDHRDH"/>
</dbReference>
<dbReference type="Gene3D" id="3.40.50.720">
    <property type="entry name" value="NAD(P)-binding Rossmann-like Domain"/>
    <property type="match status" value="2"/>
</dbReference>
<dbReference type="PROSITE" id="PS00061">
    <property type="entry name" value="ADH_SHORT"/>
    <property type="match status" value="2"/>
</dbReference>
<evidence type="ECO:0000313" key="5">
    <source>
        <dbReference type="EMBL" id="PXV71266.1"/>
    </source>
</evidence>
<dbReference type="AlphaFoldDB" id="A0A318EP31"/>
<dbReference type="SMART" id="SM00822">
    <property type="entry name" value="PKS_KR"/>
    <property type="match status" value="1"/>
</dbReference>
<protein>
    <submittedName>
        <fullName evidence="5">NAD(P)-dependent dehydrogenase (Short-subunit alcohol dehydrogenase family)</fullName>
    </submittedName>
</protein>
<feature type="domain" description="Ketoreductase" evidence="4">
    <location>
        <begin position="2"/>
        <end position="207"/>
    </location>
</feature>
<evidence type="ECO:0000313" key="6">
    <source>
        <dbReference type="Proteomes" id="UP000248330"/>
    </source>
</evidence>
<dbReference type="CDD" id="cd05374">
    <property type="entry name" value="17beta-HSD-like_SDR_c"/>
    <property type="match status" value="1"/>
</dbReference>
<dbReference type="InterPro" id="IPR051687">
    <property type="entry name" value="Peroxisomal_Beta-Oxidation"/>
</dbReference>
<dbReference type="PANTHER" id="PTHR45024:SF2">
    <property type="entry name" value="SCP2 DOMAIN-CONTAINING PROTEIN"/>
    <property type="match status" value="1"/>
</dbReference>
<proteinExistence type="inferred from homology"/>
<dbReference type="InterPro" id="IPR036291">
    <property type="entry name" value="NAD(P)-bd_dom_sf"/>
</dbReference>
<name>A0A318EP31_9GAMM</name>
<accession>A0A318EP31</accession>
<dbReference type="InterPro" id="IPR002347">
    <property type="entry name" value="SDR_fam"/>
</dbReference>
<evidence type="ECO:0000256" key="2">
    <source>
        <dbReference type="ARBA" id="ARBA00023002"/>
    </source>
</evidence>
<comment type="similarity">
    <text evidence="1">Belongs to the short-chain dehydrogenases/reductases (SDR) family.</text>
</comment>
<dbReference type="Pfam" id="PF00106">
    <property type="entry name" value="adh_short"/>
    <property type="match status" value="2"/>
</dbReference>
<sequence length="695" mass="72712">MRTVLITGASRGLGLASAVHLYRQGWRVVAAMRSVDAGLERLRAAAGAPADDPRIVGMKLDLADAASIPVAAQAMLDAVGAPDVIVHNAGVAAAGSAEETPESAWQQLFATNLFGPVTLTRALLPAMRARGSGRIVAISSMGAVRGMPVISAYSASKGALERWAEALSQEIAPFGLGVSILVTGTFNTDILTEQTPDYGDHHGPYGRMYEGIHAAGKAAVAKASPPEKFARALAQAVLDRKPIVRRTVGPDAGALAFMARWVPGLWVHHIVRMAMKIPGMGVLRSPSPAPTTVATAAAPLSPHQTTAIDFKDQVVIVTGAGRGLGRLYALEFARRGAAVVVNDLGGSMGGDGADGSVADQVVDEIRRAGGKAVASHDSVATPEGGEAIVRTALEHFGRLDAVISNAGIFGSVDFERLSADAWRRMLNVHLDGSFYLSQPAFRAMKAQGYGRFVFTASSAGMFGQPQEAHYAAAKAGTFGLANVVAIEGEEHGIKANCVLPFGFSRMVTETVGGDEAAAQIPFLQIIDPRLVVPMVVFLASRACALSHHNYSAGAGRYARVFAGLGEGWLAPAGTEPTAEDIAANLAKISGTQPFTVPTSIVDEVMQISARRGLGQDSASEASGTTPFSADSKLGDILDHPEAKAVMARHYPEMATAGPLLRMGRGLTLRQISGFPQARMPAERLQTIVDDLQRLS</sequence>